<dbReference type="AlphaFoldDB" id="A0A1X7T080"/>
<dbReference type="InParanoid" id="A0A1X7T080"/>
<dbReference type="GO" id="GO:0005179">
    <property type="term" value="F:hormone activity"/>
    <property type="evidence" value="ECO:0007669"/>
    <property type="project" value="TreeGrafter"/>
</dbReference>
<proteinExistence type="predicted"/>
<reference evidence="4" key="1">
    <citation type="submission" date="2017-05" db="UniProtKB">
        <authorList>
            <consortium name="EnsemblMetazoa"/>
        </authorList>
    </citation>
    <scope>IDENTIFICATION</scope>
</reference>
<name>A0A1X7T080_AMPQE</name>
<dbReference type="PANTHER" id="PTHR24019">
    <property type="entry name" value="ADIPOLIN"/>
    <property type="match status" value="1"/>
</dbReference>
<keyword evidence="3" id="KW-0732">Signal</keyword>
<evidence type="ECO:0000313" key="4">
    <source>
        <dbReference type="EnsemblMetazoa" id="Aqu2.1.07850_001"/>
    </source>
</evidence>
<evidence type="ECO:0000256" key="1">
    <source>
        <dbReference type="ARBA" id="ARBA00004613"/>
    </source>
</evidence>
<comment type="subcellular location">
    <subcellularLocation>
        <location evidence="1">Secreted</location>
    </subcellularLocation>
</comment>
<keyword evidence="2" id="KW-0964">Secreted</keyword>
<dbReference type="EnsemblMetazoa" id="Aqu2.1.07850_001">
    <property type="protein sequence ID" value="Aqu2.1.07850_001"/>
    <property type="gene ID" value="Aqu2.1.07850"/>
</dbReference>
<evidence type="ECO:0000256" key="2">
    <source>
        <dbReference type="ARBA" id="ARBA00022525"/>
    </source>
</evidence>
<sequence length="753" mass="83621">MPLHDEGLFRRLTGGRVINDNSHILTLQLSNDDKNFIKLYTDIGTFTNNTYLTIEDNSVYDLSSSSNGLNGSSIMASLIIPDRTDPRLIGFAVNLNAGRLTLTFNEPVNSDTFNPVGITLQNSQRSRTGIRLSNATTHSSNGLMLVVSLTEMELNEIKRIDALLISIETSFITGTAELVRDMNGNSVVPVRNGFAIQANGFIPDSNIPSLLRYSLDMDIGFVTLYFNETVNISSFDCTELTLSSDSNCNNSYQLTGCTIDESNARYSSEDIGTSGSGSTDYGSAAKWMTVYHYATELSFNITHEDLNQLKALRIADEVFNTYLTFTNITIQDQSDISVMPISCSMGEIIDISDYTSDTTKPRIRSFDLSINDFSLVLSFSETVDPEMLRVSEISFQNDPNITEATQQYTLNLDPLTSTLDSPTDTLTINISPDNMNEIKKLTELAVSNFTTYLSLTERVIQDMKGNKLVPVSPTSALSVRRFYPDITPPVLYNFSLDLNQGQVSLTFDETVLVGSFYFTGLTFQVVQSLSSIIGSGAEFNISNGTNETLYDNCTILQYTLTNGNWTNLNNTPIFTFNLTSFDLNNIKRELCLATSITNTYLRFSSGTIQDMNENELVEISQEDASQAYLVIPDRTQPQLVSFELNLTSEILTLTFDETVLASSFDPTELIFQSQPVLNISYNETMEYNGTNITTFYSYDTMVTNYTLTGGTLLNSDNPILYLKLSKTDLDNVKAITDLVSDSTNAYISFSEML</sequence>
<dbReference type="GO" id="GO:0005615">
    <property type="term" value="C:extracellular space"/>
    <property type="evidence" value="ECO:0007669"/>
    <property type="project" value="TreeGrafter"/>
</dbReference>
<protein>
    <submittedName>
        <fullName evidence="4">Uncharacterized protein</fullName>
    </submittedName>
</protein>
<evidence type="ECO:0000256" key="3">
    <source>
        <dbReference type="ARBA" id="ARBA00022729"/>
    </source>
</evidence>
<dbReference type="InterPro" id="IPR052136">
    <property type="entry name" value="Adipolin/Erythroferrone-rel"/>
</dbReference>
<organism evidence="4">
    <name type="scientific">Amphimedon queenslandica</name>
    <name type="common">Sponge</name>
    <dbReference type="NCBI Taxonomy" id="400682"/>
    <lineage>
        <taxon>Eukaryota</taxon>
        <taxon>Metazoa</taxon>
        <taxon>Porifera</taxon>
        <taxon>Demospongiae</taxon>
        <taxon>Heteroscleromorpha</taxon>
        <taxon>Haplosclerida</taxon>
        <taxon>Niphatidae</taxon>
        <taxon>Amphimedon</taxon>
    </lineage>
</organism>
<dbReference type="PANTHER" id="PTHR24019:SF5">
    <property type="entry name" value="ADIPOLIN"/>
    <property type="match status" value="1"/>
</dbReference>
<accession>A0A1X7T080</accession>